<dbReference type="InterPro" id="IPR015424">
    <property type="entry name" value="PyrdxlP-dep_Trfase"/>
</dbReference>
<dbReference type="InterPro" id="IPR015421">
    <property type="entry name" value="PyrdxlP-dep_Trfase_major"/>
</dbReference>
<feature type="active site" description="Proton acceptor" evidence="1">
    <location>
        <position position="210"/>
    </location>
</feature>
<evidence type="ECO:0000256" key="1">
    <source>
        <dbReference type="PIRSR" id="PIRSR000390-1"/>
    </source>
</evidence>
<dbReference type="Pfam" id="PF01041">
    <property type="entry name" value="DegT_DnrJ_EryC1"/>
    <property type="match status" value="1"/>
</dbReference>
<evidence type="ECO:0000313" key="4">
    <source>
        <dbReference type="EMBL" id="HDN84979.1"/>
    </source>
</evidence>
<proteinExistence type="inferred from homology"/>
<dbReference type="InterPro" id="IPR000653">
    <property type="entry name" value="DegT/StrS_aminotransferase"/>
</dbReference>
<sequence>MSNKLRREKLAIEGGKPVKTTPNPPMFPGGIEIGEEEKKAVLEVLDHKYLFRYYGPEEFPSRVRLLEEEFAKKMGIKYALAVNSCTSALISSLVAVGVGPGDEVIIPGYTFFATCAAVIAAKAIPVICEVDDSLTLDPDDFERKITPRTRAVIPVHMRGVPCNMDRIMDIARKHNIKVVEDTAQACGGSFKGKYLGTFGDCNAFSFQYHKIITAGEGGMVTTNDQLLYDRAQEYHDTAACWRPGGPEKRFSSARYRGELFPGVNFRMPELIGAVARVQLKRLDGLIEKMRKNKARIKEAISNIKGIEFRRLNDPEGDTAICLVFFLPTADLAEKFAGALKAEGVEANSIYNKGVPDWHIYAHWEMILNKWTATPEGCPYTCPYYKGPEPRYTPDMCPKTLDLLGRSIHIDIPPQLSEKDCNLIAEAINKVARAYL</sequence>
<dbReference type="PANTHER" id="PTHR30244:SF34">
    <property type="entry name" value="DTDP-4-AMINO-4,6-DIDEOXYGALACTOSE TRANSAMINASE"/>
    <property type="match status" value="1"/>
</dbReference>
<evidence type="ECO:0000256" key="3">
    <source>
        <dbReference type="RuleBase" id="RU004508"/>
    </source>
</evidence>
<reference evidence="4" key="1">
    <citation type="journal article" date="2020" name="mSystems">
        <title>Genome- and Community-Level Interaction Insights into Carbon Utilization and Element Cycling Functions of Hydrothermarchaeota in Hydrothermal Sediment.</title>
        <authorList>
            <person name="Zhou Z."/>
            <person name="Liu Y."/>
            <person name="Xu W."/>
            <person name="Pan J."/>
            <person name="Luo Z.H."/>
            <person name="Li M."/>
        </authorList>
    </citation>
    <scope>NUCLEOTIDE SEQUENCE [LARGE SCALE GENOMIC DNA]</scope>
    <source>
        <strain evidence="4">HyVt-219</strain>
    </source>
</reference>
<dbReference type="Proteomes" id="UP000885660">
    <property type="component" value="Unassembled WGS sequence"/>
</dbReference>
<dbReference type="SUPFAM" id="SSF53383">
    <property type="entry name" value="PLP-dependent transferases"/>
    <property type="match status" value="1"/>
</dbReference>
<evidence type="ECO:0000256" key="2">
    <source>
        <dbReference type="PIRSR" id="PIRSR000390-2"/>
    </source>
</evidence>
<feature type="modified residue" description="N6-(pyridoxal phosphate)lysine" evidence="2">
    <location>
        <position position="210"/>
    </location>
</feature>
<protein>
    <submittedName>
        <fullName evidence="4">DegT/DnrJ/EryC1/StrS family aminotransferase</fullName>
    </submittedName>
</protein>
<dbReference type="InterPro" id="IPR015422">
    <property type="entry name" value="PyrdxlP-dep_Trfase_small"/>
</dbReference>
<dbReference type="Gene3D" id="3.40.640.10">
    <property type="entry name" value="Type I PLP-dependent aspartate aminotransferase-like (Major domain)"/>
    <property type="match status" value="1"/>
</dbReference>
<name>A0A7V0MZP0_UNCAE</name>
<dbReference type="GO" id="GO:0008483">
    <property type="term" value="F:transaminase activity"/>
    <property type="evidence" value="ECO:0007669"/>
    <property type="project" value="UniProtKB-KW"/>
</dbReference>
<organism evidence="4">
    <name type="scientific">Aerophobetes bacterium</name>
    <dbReference type="NCBI Taxonomy" id="2030807"/>
    <lineage>
        <taxon>Bacteria</taxon>
        <taxon>Candidatus Aerophobota</taxon>
    </lineage>
</organism>
<keyword evidence="4" id="KW-0808">Transferase</keyword>
<dbReference type="PIRSF" id="PIRSF000390">
    <property type="entry name" value="PLP_StrS"/>
    <property type="match status" value="1"/>
</dbReference>
<gene>
    <name evidence="4" type="ORF">ENG47_04395</name>
</gene>
<keyword evidence="2 3" id="KW-0663">Pyridoxal phosphate</keyword>
<dbReference type="AlphaFoldDB" id="A0A7V0MZP0"/>
<dbReference type="GO" id="GO:0030170">
    <property type="term" value="F:pyridoxal phosphate binding"/>
    <property type="evidence" value="ECO:0007669"/>
    <property type="project" value="TreeGrafter"/>
</dbReference>
<accession>A0A7V0MZP0</accession>
<dbReference type="CDD" id="cd00616">
    <property type="entry name" value="AHBA_syn"/>
    <property type="match status" value="1"/>
</dbReference>
<dbReference type="Gene3D" id="3.90.1150.10">
    <property type="entry name" value="Aspartate Aminotransferase, domain 1"/>
    <property type="match status" value="1"/>
</dbReference>
<keyword evidence="4" id="KW-0032">Aminotransferase</keyword>
<comment type="similarity">
    <text evidence="3">Belongs to the DegT/DnrJ/EryC1 family.</text>
</comment>
<dbReference type="GO" id="GO:0000271">
    <property type="term" value="P:polysaccharide biosynthetic process"/>
    <property type="evidence" value="ECO:0007669"/>
    <property type="project" value="TreeGrafter"/>
</dbReference>
<dbReference type="PANTHER" id="PTHR30244">
    <property type="entry name" value="TRANSAMINASE"/>
    <property type="match status" value="1"/>
</dbReference>
<comment type="caution">
    <text evidence="4">The sequence shown here is derived from an EMBL/GenBank/DDBJ whole genome shotgun (WGS) entry which is preliminary data.</text>
</comment>
<dbReference type="EMBL" id="DRBC01000265">
    <property type="protein sequence ID" value="HDN84979.1"/>
    <property type="molecule type" value="Genomic_DNA"/>
</dbReference>